<dbReference type="Proteomes" id="UP000466307">
    <property type="component" value="Unassembled WGS sequence"/>
</dbReference>
<dbReference type="RefSeq" id="WP_162128972.1">
    <property type="nucleotide sequence ID" value="NZ_JAADZU010000207.1"/>
</dbReference>
<dbReference type="SUPFAM" id="SSF56399">
    <property type="entry name" value="ADP-ribosylation"/>
    <property type="match status" value="1"/>
</dbReference>
<dbReference type="AlphaFoldDB" id="A0A7K3LXR6"/>
<sequence>EKAESKYNIDRDKITSKYDRNTFAETHQMRDIDLVQSLELDEISLIQSYSRELYQDLNRYLRGEFEFAPDIFKINVRKLNNALNRHELKEDALLRRGVSGVTIEQMGIKGLGEVQLKGFTSTTINPNISMLFMHKQPKKVYMEFLAPKGTK</sequence>
<dbReference type="Gene3D" id="3.90.176.10">
    <property type="entry name" value="Toxin ADP-ribosyltransferase, Chain A, domain 1"/>
    <property type="match status" value="1"/>
</dbReference>
<evidence type="ECO:0000313" key="2">
    <source>
        <dbReference type="Proteomes" id="UP000466307"/>
    </source>
</evidence>
<proteinExistence type="predicted"/>
<dbReference type="EMBL" id="JAADZU010000207">
    <property type="protein sequence ID" value="NDK92691.1"/>
    <property type="molecule type" value="Genomic_DNA"/>
</dbReference>
<evidence type="ECO:0000313" key="1">
    <source>
        <dbReference type="EMBL" id="NDK92691.1"/>
    </source>
</evidence>
<organism evidence="1 2">
    <name type="scientific">Gordonia desulfuricans</name>
    <dbReference type="NCBI Taxonomy" id="89051"/>
    <lineage>
        <taxon>Bacteria</taxon>
        <taxon>Bacillati</taxon>
        <taxon>Actinomycetota</taxon>
        <taxon>Actinomycetes</taxon>
        <taxon>Mycobacteriales</taxon>
        <taxon>Gordoniaceae</taxon>
        <taxon>Gordonia</taxon>
    </lineage>
</organism>
<feature type="non-terminal residue" evidence="1">
    <location>
        <position position="1"/>
    </location>
</feature>
<gene>
    <name evidence="1" type="ORF">GYA93_24605</name>
</gene>
<comment type="caution">
    <text evidence="1">The sequence shown here is derived from an EMBL/GenBank/DDBJ whole genome shotgun (WGS) entry which is preliminary data.</text>
</comment>
<accession>A0A7K3LXR6</accession>
<feature type="non-terminal residue" evidence="1">
    <location>
        <position position="151"/>
    </location>
</feature>
<protein>
    <submittedName>
        <fullName evidence="1">Uncharacterized protein</fullName>
    </submittedName>
</protein>
<dbReference type="PROSITE" id="PS51996">
    <property type="entry name" value="TR_MART"/>
    <property type="match status" value="1"/>
</dbReference>
<keyword evidence="2" id="KW-1185">Reference proteome</keyword>
<name>A0A7K3LXR6_9ACTN</name>
<reference evidence="1 2" key="1">
    <citation type="submission" date="2020-01" db="EMBL/GenBank/DDBJ databases">
        <title>Investigation of new actinobacteria for the biodesulphurisation of diesel fuel.</title>
        <authorList>
            <person name="Athi Narayanan S.M."/>
        </authorList>
    </citation>
    <scope>NUCLEOTIDE SEQUENCE [LARGE SCALE GENOMIC DNA]</scope>
    <source>
        <strain evidence="1 2">213E</strain>
    </source>
</reference>